<dbReference type="AlphaFoldDB" id="U6N338"/>
<proteinExistence type="predicted"/>
<feature type="region of interest" description="Disordered" evidence="1">
    <location>
        <begin position="38"/>
        <end position="76"/>
    </location>
</feature>
<accession>U6N338</accession>
<gene>
    <name evidence="2" type="ORF">ENH_00073010</name>
</gene>
<dbReference type="RefSeq" id="XP_013438185.1">
    <property type="nucleotide sequence ID" value="XM_013582731.1"/>
</dbReference>
<reference evidence="2" key="1">
    <citation type="submission" date="2013-10" db="EMBL/GenBank/DDBJ databases">
        <title>Genomic analysis of the causative agents of coccidiosis in chickens.</title>
        <authorList>
            <person name="Reid A.J."/>
            <person name="Blake D."/>
            <person name="Billington K."/>
            <person name="Browne H."/>
            <person name="Dunn M."/>
            <person name="Hung S."/>
            <person name="Kawahara F."/>
            <person name="Miranda-Saavedra D."/>
            <person name="Mourier T."/>
            <person name="Nagra H."/>
            <person name="Otto T.D."/>
            <person name="Rawlings N."/>
            <person name="Sanchez A."/>
            <person name="Sanders M."/>
            <person name="Subramaniam C."/>
            <person name="Tay Y."/>
            <person name="Dear P."/>
            <person name="Doerig C."/>
            <person name="Gruber A."/>
            <person name="Parkinson J."/>
            <person name="Shirley M."/>
            <person name="Wan K.L."/>
            <person name="Berriman M."/>
            <person name="Tomley F."/>
            <person name="Pain A."/>
        </authorList>
    </citation>
    <scope>NUCLEOTIDE SEQUENCE [LARGE SCALE GENOMIC DNA]</scope>
    <source>
        <strain evidence="2">Houghton</strain>
    </source>
</reference>
<evidence type="ECO:0000256" key="1">
    <source>
        <dbReference type="SAM" id="MobiDB-lite"/>
    </source>
</evidence>
<dbReference type="EMBL" id="HG725780">
    <property type="protein sequence ID" value="CDJ69719.1"/>
    <property type="molecule type" value="Genomic_DNA"/>
</dbReference>
<dbReference type="VEuPathDB" id="ToxoDB:ENH_00073010"/>
<sequence length="98" mass="9761">MNLLRRSRGPCSAAAAAAVLFAAAAAALLPAAAFRVTRQLAPPGGPPGGPPGAPLGAPPTLMGPPQTPKAPQFASSLLKSKTRQILKAQQPPAVNPKP</sequence>
<feature type="compositionally biased region" description="Pro residues" evidence="1">
    <location>
        <begin position="43"/>
        <end position="68"/>
    </location>
</feature>
<protein>
    <submittedName>
        <fullName evidence="2">Uncharacterized protein</fullName>
    </submittedName>
</protein>
<reference evidence="2" key="2">
    <citation type="submission" date="2013-10" db="EMBL/GenBank/DDBJ databases">
        <authorList>
            <person name="Aslett M."/>
        </authorList>
    </citation>
    <scope>NUCLEOTIDE SEQUENCE [LARGE SCALE GENOMIC DNA]</scope>
    <source>
        <strain evidence="2">Houghton</strain>
    </source>
</reference>
<evidence type="ECO:0000313" key="2">
    <source>
        <dbReference type="EMBL" id="CDJ69719.1"/>
    </source>
</evidence>
<dbReference type="GeneID" id="25477431"/>
<keyword evidence="3" id="KW-1185">Reference proteome</keyword>
<evidence type="ECO:0000313" key="3">
    <source>
        <dbReference type="Proteomes" id="UP000030754"/>
    </source>
</evidence>
<organism evidence="2 3">
    <name type="scientific">Eimeria necatrix</name>
    <dbReference type="NCBI Taxonomy" id="51315"/>
    <lineage>
        <taxon>Eukaryota</taxon>
        <taxon>Sar</taxon>
        <taxon>Alveolata</taxon>
        <taxon>Apicomplexa</taxon>
        <taxon>Conoidasida</taxon>
        <taxon>Coccidia</taxon>
        <taxon>Eucoccidiorida</taxon>
        <taxon>Eimeriorina</taxon>
        <taxon>Eimeriidae</taxon>
        <taxon>Eimeria</taxon>
    </lineage>
</organism>
<name>U6N338_9EIME</name>
<dbReference type="Proteomes" id="UP000030754">
    <property type="component" value="Unassembled WGS sequence"/>
</dbReference>